<dbReference type="InterPro" id="IPR020568">
    <property type="entry name" value="Ribosomal_Su5_D2-typ_SF"/>
</dbReference>
<keyword evidence="6" id="KW-0963">Cytoplasm</keyword>
<dbReference type="PROSITE" id="PS00954">
    <property type="entry name" value="IGP_DEHYDRATASE_1"/>
    <property type="match status" value="1"/>
</dbReference>
<comment type="similarity">
    <text evidence="6">Belongs to the imidazoleglycerol-phosphate dehydratase family.</text>
</comment>
<comment type="catalytic activity">
    <reaction evidence="6">
        <text>D-erythro-1-(imidazol-4-yl)glycerol 3-phosphate = 3-(imidazol-4-yl)-2-oxopropyl phosphate + H2O</text>
        <dbReference type="Rhea" id="RHEA:11040"/>
        <dbReference type="ChEBI" id="CHEBI:15377"/>
        <dbReference type="ChEBI" id="CHEBI:57766"/>
        <dbReference type="ChEBI" id="CHEBI:58278"/>
        <dbReference type="EC" id="4.2.1.19"/>
    </reaction>
</comment>
<dbReference type="SUPFAM" id="SSF54211">
    <property type="entry name" value="Ribosomal protein S5 domain 2-like"/>
    <property type="match status" value="2"/>
</dbReference>
<keyword evidence="4 6" id="KW-0368">Histidine biosynthesis</keyword>
<dbReference type="UniPathway" id="UPA00031">
    <property type="reaction ID" value="UER00011"/>
</dbReference>
<dbReference type="InterPro" id="IPR038494">
    <property type="entry name" value="IGPD_sf"/>
</dbReference>
<gene>
    <name evidence="6" type="primary">hisB</name>
    <name evidence="7" type="ORF">BXT86_00370</name>
</gene>
<dbReference type="FunFam" id="3.30.230.40:FF:000003">
    <property type="entry name" value="Imidazoleglycerol-phosphate dehydratase HisB"/>
    <property type="match status" value="1"/>
</dbReference>
<dbReference type="PANTHER" id="PTHR23133">
    <property type="entry name" value="IMIDAZOLEGLYCEROL-PHOSPHATE DEHYDRATASE HIS7"/>
    <property type="match status" value="1"/>
</dbReference>
<reference evidence="8" key="1">
    <citation type="submission" date="2017-01" db="EMBL/GenBank/DDBJ databases">
        <title>Novel pathways for hydrocarbon cycling and metabolic interdependencies in hydrothermal sediment communities.</title>
        <authorList>
            <person name="Dombrowski N."/>
            <person name="Seitz K."/>
            <person name="Teske A."/>
            <person name="Baker B."/>
        </authorList>
    </citation>
    <scope>NUCLEOTIDE SEQUENCE [LARGE SCALE GENOMIC DNA]</scope>
</reference>
<dbReference type="EC" id="4.2.1.19" evidence="6"/>
<evidence type="ECO:0000313" key="7">
    <source>
        <dbReference type="EMBL" id="OPX18587.1"/>
    </source>
</evidence>
<evidence type="ECO:0000313" key="8">
    <source>
        <dbReference type="Proteomes" id="UP000191663"/>
    </source>
</evidence>
<comment type="pathway">
    <text evidence="1 6">Amino-acid biosynthesis; L-histidine biosynthesis; L-histidine from 5-phospho-alpha-D-ribose 1-diphosphate: step 6/9.</text>
</comment>
<dbReference type="HAMAP" id="MF_00076">
    <property type="entry name" value="HisB"/>
    <property type="match status" value="1"/>
</dbReference>
<organism evidence="7 8">
    <name type="scientific">candidate division WOR-3 bacterium 4484_100</name>
    <dbReference type="NCBI Taxonomy" id="1936077"/>
    <lineage>
        <taxon>Bacteria</taxon>
        <taxon>Bacteria division WOR-3</taxon>
    </lineage>
</organism>
<dbReference type="PANTHER" id="PTHR23133:SF2">
    <property type="entry name" value="IMIDAZOLEGLYCEROL-PHOSPHATE DEHYDRATASE"/>
    <property type="match status" value="1"/>
</dbReference>
<dbReference type="CDD" id="cd07914">
    <property type="entry name" value="IGPD"/>
    <property type="match status" value="1"/>
</dbReference>
<comment type="subcellular location">
    <subcellularLocation>
        <location evidence="6">Cytoplasm</location>
    </subcellularLocation>
</comment>
<keyword evidence="3 6" id="KW-0028">Amino-acid biosynthesis</keyword>
<protein>
    <recommendedName>
        <fullName evidence="2 6">Imidazoleglycerol-phosphate dehydratase</fullName>
        <shortName evidence="6">IGPD</shortName>
        <ecNumber evidence="6">4.2.1.19</ecNumber>
    </recommendedName>
</protein>
<proteinExistence type="inferred from homology"/>
<dbReference type="NCBIfam" id="NF002114">
    <property type="entry name" value="PRK00951.2-4"/>
    <property type="match status" value="1"/>
</dbReference>
<evidence type="ECO:0000256" key="3">
    <source>
        <dbReference type="ARBA" id="ARBA00022605"/>
    </source>
</evidence>
<dbReference type="Gene3D" id="3.30.230.40">
    <property type="entry name" value="Imidazole glycerol phosphate dehydratase, domain 1"/>
    <property type="match status" value="2"/>
</dbReference>
<evidence type="ECO:0000256" key="2">
    <source>
        <dbReference type="ARBA" id="ARBA00016664"/>
    </source>
</evidence>
<evidence type="ECO:0000256" key="6">
    <source>
        <dbReference type="HAMAP-Rule" id="MF_00076"/>
    </source>
</evidence>
<sequence>MRKAVIKRKTKETSIQMELKLDGQGRAEISSPIGFLNHMLELLAHHGLFDLKARLRGDLEVDQHHLIEDTGIVLGQVFDRALKKRTGIARAGYSIFPMDEALALVAIDLSGRPYLRLELKLRAKRLGDFNTENLFDFFQGFVNGLGAGLHIKLFYGRSDHHKIEAIFKALARALKQACTIEPERAGKVPSTKGVL</sequence>
<name>A0A1V4QHW6_UNCW3</name>
<dbReference type="NCBIfam" id="NF002111">
    <property type="entry name" value="PRK00951.2-1"/>
    <property type="match status" value="1"/>
</dbReference>
<evidence type="ECO:0000256" key="4">
    <source>
        <dbReference type="ARBA" id="ARBA00023102"/>
    </source>
</evidence>
<comment type="caution">
    <text evidence="7">The sequence shown here is derived from an EMBL/GenBank/DDBJ whole genome shotgun (WGS) entry which is preliminary data.</text>
</comment>
<dbReference type="InterPro" id="IPR020565">
    <property type="entry name" value="ImidazoleglycerP_deHydtase_CS"/>
</dbReference>
<dbReference type="FunFam" id="3.30.230.40:FF:000001">
    <property type="entry name" value="Imidazoleglycerol-phosphate dehydratase HisB"/>
    <property type="match status" value="1"/>
</dbReference>
<dbReference type="GO" id="GO:0000105">
    <property type="term" value="P:L-histidine biosynthetic process"/>
    <property type="evidence" value="ECO:0007669"/>
    <property type="project" value="UniProtKB-UniRule"/>
</dbReference>
<dbReference type="Pfam" id="PF00475">
    <property type="entry name" value="IGPD"/>
    <property type="match status" value="1"/>
</dbReference>
<dbReference type="Proteomes" id="UP000191663">
    <property type="component" value="Unassembled WGS sequence"/>
</dbReference>
<dbReference type="GO" id="GO:0004424">
    <property type="term" value="F:imidazoleglycerol-phosphate dehydratase activity"/>
    <property type="evidence" value="ECO:0007669"/>
    <property type="project" value="UniProtKB-UniRule"/>
</dbReference>
<dbReference type="AlphaFoldDB" id="A0A1V4QHW6"/>
<dbReference type="InterPro" id="IPR000807">
    <property type="entry name" value="ImidazoleglycerolP_deHydtase"/>
</dbReference>
<dbReference type="EMBL" id="MUKB01000005">
    <property type="protein sequence ID" value="OPX18587.1"/>
    <property type="molecule type" value="Genomic_DNA"/>
</dbReference>
<dbReference type="GO" id="GO:0005737">
    <property type="term" value="C:cytoplasm"/>
    <property type="evidence" value="ECO:0007669"/>
    <property type="project" value="UniProtKB-SubCell"/>
</dbReference>
<evidence type="ECO:0000256" key="1">
    <source>
        <dbReference type="ARBA" id="ARBA00005047"/>
    </source>
</evidence>
<accession>A0A1V4QHW6</accession>
<keyword evidence="5 6" id="KW-0456">Lyase</keyword>
<evidence type="ECO:0000256" key="5">
    <source>
        <dbReference type="ARBA" id="ARBA00023239"/>
    </source>
</evidence>